<dbReference type="Proteomes" id="UP000070328">
    <property type="component" value="Unassembled WGS sequence"/>
</dbReference>
<evidence type="ECO:0000313" key="1">
    <source>
        <dbReference type="EMBL" id="KXH31759.1"/>
    </source>
</evidence>
<evidence type="ECO:0000313" key="2">
    <source>
        <dbReference type="Proteomes" id="UP000070328"/>
    </source>
</evidence>
<reference evidence="1 2" key="1">
    <citation type="submission" date="2014-02" db="EMBL/GenBank/DDBJ databases">
        <title>The genome sequence of Colletotrichum simmondsii CBS122122.</title>
        <authorList>
            <person name="Baroncelli R."/>
            <person name="Thon M.R."/>
        </authorList>
    </citation>
    <scope>NUCLEOTIDE SEQUENCE [LARGE SCALE GENOMIC DNA]</scope>
    <source>
        <strain evidence="1 2">CBS122122</strain>
    </source>
</reference>
<organism evidence="1 2">
    <name type="scientific">Colletotrichum simmondsii</name>
    <dbReference type="NCBI Taxonomy" id="703756"/>
    <lineage>
        <taxon>Eukaryota</taxon>
        <taxon>Fungi</taxon>
        <taxon>Dikarya</taxon>
        <taxon>Ascomycota</taxon>
        <taxon>Pezizomycotina</taxon>
        <taxon>Sordariomycetes</taxon>
        <taxon>Hypocreomycetidae</taxon>
        <taxon>Glomerellales</taxon>
        <taxon>Glomerellaceae</taxon>
        <taxon>Colletotrichum</taxon>
        <taxon>Colletotrichum acutatum species complex</taxon>
    </lineage>
</organism>
<proteinExistence type="predicted"/>
<sequence length="156" mass="17617">MDITTTVAVLPNMLQIIFTTPSLLTRSAGTGGRRWLAAHNSKTGSRWHYQEFPAMSALDFRTFEPTGSLAEDKKHLAGAKTTKHHAKALDEKIARLDLALQCHVLGDLSQQSLRTMQLRWLESDSIHAMDFRNGLDPELPFTESRATFRFQVPCFF</sequence>
<keyword evidence="2" id="KW-1185">Reference proteome</keyword>
<accession>A0A135S780</accession>
<dbReference type="AlphaFoldDB" id="A0A135S780"/>
<comment type="caution">
    <text evidence="1">The sequence shown here is derived from an EMBL/GenBank/DDBJ whole genome shotgun (WGS) entry which is preliminary data.</text>
</comment>
<protein>
    <submittedName>
        <fullName evidence="1">Uncharacterized protein</fullName>
    </submittedName>
</protein>
<name>A0A135S780_9PEZI</name>
<dbReference type="EMBL" id="JFBX01000659">
    <property type="protein sequence ID" value="KXH31759.1"/>
    <property type="molecule type" value="Genomic_DNA"/>
</dbReference>
<gene>
    <name evidence="1" type="ORF">CSIM01_09434</name>
</gene>